<dbReference type="Proteomes" id="UP000307768">
    <property type="component" value="Unassembled WGS sequence"/>
</dbReference>
<evidence type="ECO:0000313" key="4">
    <source>
        <dbReference type="Proteomes" id="UP000307768"/>
    </source>
</evidence>
<accession>A0A5Q6RY98</accession>
<dbReference type="GO" id="GO:0005829">
    <property type="term" value="C:cytosol"/>
    <property type="evidence" value="ECO:0007669"/>
    <property type="project" value="TreeGrafter"/>
</dbReference>
<name>A0A5Q6RY98_9ACTN</name>
<feature type="domain" description="Pyridoxamine 5'-phosphate oxidase N-terminal" evidence="2">
    <location>
        <begin position="17"/>
        <end position="118"/>
    </location>
</feature>
<dbReference type="GO" id="GO:0016627">
    <property type="term" value="F:oxidoreductase activity, acting on the CH-CH group of donors"/>
    <property type="evidence" value="ECO:0007669"/>
    <property type="project" value="TreeGrafter"/>
</dbReference>
<dbReference type="InterPro" id="IPR011576">
    <property type="entry name" value="Pyridox_Oxase_N"/>
</dbReference>
<evidence type="ECO:0000256" key="1">
    <source>
        <dbReference type="ARBA" id="ARBA00023002"/>
    </source>
</evidence>
<dbReference type="PANTHER" id="PTHR35176:SF6">
    <property type="entry name" value="HEME OXYGENASE HI_0854-RELATED"/>
    <property type="match status" value="1"/>
</dbReference>
<keyword evidence="1" id="KW-0560">Oxidoreductase</keyword>
<dbReference type="SUPFAM" id="SSF50475">
    <property type="entry name" value="FMN-binding split barrel"/>
    <property type="match status" value="1"/>
</dbReference>
<dbReference type="PANTHER" id="PTHR35176">
    <property type="entry name" value="HEME OXYGENASE HI_0854-RELATED"/>
    <property type="match status" value="1"/>
</dbReference>
<dbReference type="InterPro" id="IPR012349">
    <property type="entry name" value="Split_barrel_FMN-bd"/>
</dbReference>
<sequence>MGITLDASERATLVGTHGEGILATTTPTGAPVPLPVWYVVVDDVPYVRTPRTAKRVRHIEANPRVSLLVHAGRAWSELRGVLIGGRAEIVADPELAERIKQILDERFAGLLPPPLPDKVAGAYAETVILRISPDREPVSWDNRKVRL</sequence>
<protein>
    <submittedName>
        <fullName evidence="3">Pyridoxamine 5'-phosphate oxidase</fullName>
    </submittedName>
</protein>
<dbReference type="Gene3D" id="2.30.110.10">
    <property type="entry name" value="Electron Transport, Fmn-binding Protein, Chain A"/>
    <property type="match status" value="1"/>
</dbReference>
<dbReference type="OrthoDB" id="158738at2"/>
<dbReference type="EMBL" id="VDFQ02000003">
    <property type="protein sequence ID" value="KAA1423050.1"/>
    <property type="molecule type" value="Genomic_DNA"/>
</dbReference>
<dbReference type="InterPro" id="IPR052019">
    <property type="entry name" value="F420H2_bilvrd_red/Heme_oxyg"/>
</dbReference>
<organism evidence="3 4">
    <name type="scientific">Mumia zhuanghuii</name>
    <dbReference type="NCBI Taxonomy" id="2585211"/>
    <lineage>
        <taxon>Bacteria</taxon>
        <taxon>Bacillati</taxon>
        <taxon>Actinomycetota</taxon>
        <taxon>Actinomycetes</taxon>
        <taxon>Propionibacteriales</taxon>
        <taxon>Nocardioidaceae</taxon>
        <taxon>Mumia</taxon>
    </lineage>
</organism>
<dbReference type="AlphaFoldDB" id="A0A5Q6RY98"/>
<comment type="caution">
    <text evidence="3">The sequence shown here is derived from an EMBL/GenBank/DDBJ whole genome shotgun (WGS) entry which is preliminary data.</text>
</comment>
<evidence type="ECO:0000259" key="2">
    <source>
        <dbReference type="Pfam" id="PF01243"/>
    </source>
</evidence>
<dbReference type="Pfam" id="PF01243">
    <property type="entry name" value="PNPOx_N"/>
    <property type="match status" value="1"/>
</dbReference>
<gene>
    <name evidence="3" type="ORF">FE697_013020</name>
</gene>
<reference evidence="3 4" key="1">
    <citation type="submission" date="2019-09" db="EMBL/GenBank/DDBJ databases">
        <title>Mumia zhuanghuii sp. nov. isolated from the intestinal contents of plateau pika (Ochotona curzoniae) in the Qinghai-Tibet plateau of China.</title>
        <authorList>
            <person name="Tian Z."/>
        </authorList>
    </citation>
    <scope>NUCLEOTIDE SEQUENCE [LARGE SCALE GENOMIC DNA]</scope>
    <source>
        <strain evidence="4">350</strain>
    </source>
</reference>
<dbReference type="GO" id="GO:0070967">
    <property type="term" value="F:coenzyme F420 binding"/>
    <property type="evidence" value="ECO:0007669"/>
    <property type="project" value="TreeGrafter"/>
</dbReference>
<dbReference type="RefSeq" id="WP_149770001.1">
    <property type="nucleotide sequence ID" value="NZ_VDFQ02000003.1"/>
</dbReference>
<evidence type="ECO:0000313" key="3">
    <source>
        <dbReference type="EMBL" id="KAA1423050.1"/>
    </source>
</evidence>
<proteinExistence type="predicted"/>